<gene>
    <name evidence="8" type="ORF">PLOB_00023679</name>
</gene>
<proteinExistence type="predicted"/>
<evidence type="ECO:0000256" key="6">
    <source>
        <dbReference type="SAM" id="Phobius"/>
    </source>
</evidence>
<evidence type="ECO:0000256" key="2">
    <source>
        <dbReference type="ARBA" id="ARBA00023136"/>
    </source>
</evidence>
<dbReference type="InterPro" id="IPR013783">
    <property type="entry name" value="Ig-like_fold"/>
</dbReference>
<keyword evidence="2 6" id="KW-0472">Membrane</keyword>
<dbReference type="SMART" id="SM00408">
    <property type="entry name" value="IGc2"/>
    <property type="match status" value="1"/>
</dbReference>
<keyword evidence="3" id="KW-1015">Disulfide bond</keyword>
<dbReference type="PANTHER" id="PTHR11640">
    <property type="entry name" value="NEPHRIN"/>
    <property type="match status" value="1"/>
</dbReference>
<keyword evidence="4" id="KW-0325">Glycoprotein</keyword>
<keyword evidence="6" id="KW-1133">Transmembrane helix</keyword>
<feature type="transmembrane region" description="Helical" evidence="6">
    <location>
        <begin position="273"/>
        <end position="297"/>
    </location>
</feature>
<accession>A0ABN8NMX8</accession>
<evidence type="ECO:0000256" key="3">
    <source>
        <dbReference type="ARBA" id="ARBA00023157"/>
    </source>
</evidence>
<dbReference type="EMBL" id="CALNXK010000028">
    <property type="protein sequence ID" value="CAH3115459.1"/>
    <property type="molecule type" value="Genomic_DNA"/>
</dbReference>
<dbReference type="InterPro" id="IPR003599">
    <property type="entry name" value="Ig_sub"/>
</dbReference>
<comment type="caution">
    <text evidence="8">The sequence shown here is derived from an EMBL/GenBank/DDBJ whole genome shotgun (WGS) entry which is preliminary data.</text>
</comment>
<keyword evidence="6" id="KW-0812">Transmembrane</keyword>
<dbReference type="Proteomes" id="UP001159405">
    <property type="component" value="Unassembled WGS sequence"/>
</dbReference>
<evidence type="ECO:0000313" key="9">
    <source>
        <dbReference type="Proteomes" id="UP001159405"/>
    </source>
</evidence>
<keyword evidence="9" id="KW-1185">Reference proteome</keyword>
<dbReference type="PROSITE" id="PS50835">
    <property type="entry name" value="IG_LIKE"/>
    <property type="match status" value="1"/>
</dbReference>
<dbReference type="InterPro" id="IPR007110">
    <property type="entry name" value="Ig-like_dom"/>
</dbReference>
<name>A0ABN8NMX8_9CNID</name>
<dbReference type="SUPFAM" id="SSF48726">
    <property type="entry name" value="Immunoglobulin"/>
    <property type="match status" value="1"/>
</dbReference>
<reference evidence="8 9" key="1">
    <citation type="submission" date="2022-05" db="EMBL/GenBank/DDBJ databases">
        <authorList>
            <consortium name="Genoscope - CEA"/>
            <person name="William W."/>
        </authorList>
    </citation>
    <scope>NUCLEOTIDE SEQUENCE [LARGE SCALE GENOMIC DNA]</scope>
</reference>
<dbReference type="Pfam" id="PF13927">
    <property type="entry name" value="Ig_3"/>
    <property type="match status" value="1"/>
</dbReference>
<feature type="domain" description="Ig-like" evidence="7">
    <location>
        <begin position="169"/>
        <end position="244"/>
    </location>
</feature>
<dbReference type="Gene3D" id="2.60.40.10">
    <property type="entry name" value="Immunoglobulins"/>
    <property type="match status" value="1"/>
</dbReference>
<evidence type="ECO:0000313" key="8">
    <source>
        <dbReference type="EMBL" id="CAH3115459.1"/>
    </source>
</evidence>
<evidence type="ECO:0000256" key="5">
    <source>
        <dbReference type="ARBA" id="ARBA00023319"/>
    </source>
</evidence>
<protein>
    <recommendedName>
        <fullName evidence="7">Ig-like domain-containing protein</fullName>
    </recommendedName>
</protein>
<dbReference type="InterPro" id="IPR051275">
    <property type="entry name" value="Cell_adhesion_signaling"/>
</dbReference>
<evidence type="ECO:0000256" key="1">
    <source>
        <dbReference type="ARBA" id="ARBA00004479"/>
    </source>
</evidence>
<sequence>MTNSFKLYQKTAIAIKFSTNISTMLFLLHVILNLCISASHQQQRPRIVSRPSHHVIGKKHANITFDWTFKLLPGRTWIESVEDVAFGLWKAPGYLKTKLMVISKHGKIITRQNYENKISCTFNMSRLQVAFTVHNLSTGDENDYGLHVELGLARNPLKDAVALRLEDPPKIVISLERNTSLRAGDKLVLNCRATGLPPPQVTWARSGRVLRNHTLVVNRVNKRDGGLYLCKAHSTAGEDSMKIFVRVEDGDKPTQATASGATLSQPRHNNHKWISILILAGSTLILASITLTVICYYKRRRLKKGIPYSSQRDSETTAQL</sequence>
<evidence type="ECO:0000256" key="4">
    <source>
        <dbReference type="ARBA" id="ARBA00023180"/>
    </source>
</evidence>
<dbReference type="SMART" id="SM00409">
    <property type="entry name" value="IG"/>
    <property type="match status" value="1"/>
</dbReference>
<dbReference type="InterPro" id="IPR036179">
    <property type="entry name" value="Ig-like_dom_sf"/>
</dbReference>
<dbReference type="InterPro" id="IPR003598">
    <property type="entry name" value="Ig_sub2"/>
</dbReference>
<organism evidence="8 9">
    <name type="scientific">Porites lobata</name>
    <dbReference type="NCBI Taxonomy" id="104759"/>
    <lineage>
        <taxon>Eukaryota</taxon>
        <taxon>Metazoa</taxon>
        <taxon>Cnidaria</taxon>
        <taxon>Anthozoa</taxon>
        <taxon>Hexacorallia</taxon>
        <taxon>Scleractinia</taxon>
        <taxon>Fungiina</taxon>
        <taxon>Poritidae</taxon>
        <taxon>Porites</taxon>
    </lineage>
</organism>
<comment type="subcellular location">
    <subcellularLocation>
        <location evidence="1">Membrane</location>
        <topology evidence="1">Single-pass type I membrane protein</topology>
    </subcellularLocation>
</comment>
<evidence type="ECO:0000259" key="7">
    <source>
        <dbReference type="PROSITE" id="PS50835"/>
    </source>
</evidence>
<dbReference type="PANTHER" id="PTHR11640:SF164">
    <property type="entry name" value="MAM DOMAIN-CONTAINING GLYCOSYLPHOSPHATIDYLINOSITOL ANCHOR PROTEIN 1"/>
    <property type="match status" value="1"/>
</dbReference>
<keyword evidence="5" id="KW-0393">Immunoglobulin domain</keyword>